<name>A0A4R6V090_9ACTN</name>
<evidence type="ECO:0000256" key="5">
    <source>
        <dbReference type="ARBA" id="ARBA00023002"/>
    </source>
</evidence>
<dbReference type="PANTHER" id="PTHR42913:SF3">
    <property type="entry name" value="64 KDA MITOCHONDRIAL NADH DEHYDROGENASE (EUROFUNG)"/>
    <property type="match status" value="1"/>
</dbReference>
<sequence length="395" mass="40456">MLAHRIVVIGAGYSGLAAAGRAARRAGTPGAEVTLVNAAPHFVERVRLHQLAAGQEPRERPLRDALRGSGAELVVGRVTGLDPGRREVLVDTGAGSDSLPYDTLVYALGSAAGTGGVPGAAEHALSVSTGPEARRSHARIAGLASGGGSVAVVGGGLTGVEAAAELAESHPGLRVRLLTSGEPGAALSERGRRHLDGALERLGVDVRANSRVVRVDGSGLTLADGASVPADAVLWSTGFAVPDIAERAGLAVDASGRVLVDERLRAVSDPDVYAVGDAALVTGPSGIPLRMACATGLPMGLYAADAITGRLAGREPAPFRFRYYAQCVSLGRRDGLIQFVDADDTARESVLTGRAAARVKEAVVRGAAWAARNPGPYTPRARRARSAARPEAVLR</sequence>
<proteinExistence type="inferred from homology"/>
<dbReference type="InterPro" id="IPR023753">
    <property type="entry name" value="FAD/NAD-binding_dom"/>
</dbReference>
<evidence type="ECO:0000313" key="8">
    <source>
        <dbReference type="EMBL" id="TDQ53095.1"/>
    </source>
</evidence>
<dbReference type="Proteomes" id="UP000295281">
    <property type="component" value="Unassembled WGS sequence"/>
</dbReference>
<accession>A0A4R6V090</accession>
<reference evidence="8 9" key="1">
    <citation type="submission" date="2019-03" db="EMBL/GenBank/DDBJ databases">
        <title>Genomic Encyclopedia of Type Strains, Phase IV (KMG-IV): sequencing the most valuable type-strain genomes for metagenomic binning, comparative biology and taxonomic classification.</title>
        <authorList>
            <person name="Goeker M."/>
        </authorList>
    </citation>
    <scope>NUCLEOTIDE SEQUENCE [LARGE SCALE GENOMIC DNA]</scope>
    <source>
        <strain evidence="8 9">DSM 46770</strain>
    </source>
</reference>
<evidence type="ECO:0000256" key="2">
    <source>
        <dbReference type="ARBA" id="ARBA00005272"/>
    </source>
</evidence>
<comment type="caution">
    <text evidence="8">The sequence shown here is derived from an EMBL/GenBank/DDBJ whole genome shotgun (WGS) entry which is preliminary data.</text>
</comment>
<comment type="cofactor">
    <cofactor evidence="1">
        <name>FAD</name>
        <dbReference type="ChEBI" id="CHEBI:57692"/>
    </cofactor>
</comment>
<evidence type="ECO:0000256" key="4">
    <source>
        <dbReference type="ARBA" id="ARBA00022827"/>
    </source>
</evidence>
<dbReference type="InterPro" id="IPR051169">
    <property type="entry name" value="NADH-Q_oxidoreductase"/>
</dbReference>
<gene>
    <name evidence="8" type="ORF">EV190_105217</name>
</gene>
<keyword evidence="5" id="KW-0560">Oxidoreductase</keyword>
<evidence type="ECO:0000256" key="1">
    <source>
        <dbReference type="ARBA" id="ARBA00001974"/>
    </source>
</evidence>
<dbReference type="AlphaFoldDB" id="A0A4R6V090"/>
<dbReference type="GO" id="GO:0003955">
    <property type="term" value="F:NAD(P)H dehydrogenase (quinone) activity"/>
    <property type="evidence" value="ECO:0007669"/>
    <property type="project" value="TreeGrafter"/>
</dbReference>
<dbReference type="Gene3D" id="3.50.50.100">
    <property type="match status" value="1"/>
</dbReference>
<dbReference type="PRINTS" id="PR00368">
    <property type="entry name" value="FADPNR"/>
</dbReference>
<evidence type="ECO:0000259" key="7">
    <source>
        <dbReference type="Pfam" id="PF07992"/>
    </source>
</evidence>
<keyword evidence="9" id="KW-1185">Reference proteome</keyword>
<feature type="domain" description="FAD/NAD(P)-binding" evidence="7">
    <location>
        <begin position="5"/>
        <end position="284"/>
    </location>
</feature>
<dbReference type="PRINTS" id="PR00411">
    <property type="entry name" value="PNDRDTASEI"/>
</dbReference>
<keyword evidence="3" id="KW-0285">Flavoprotein</keyword>
<protein>
    <submittedName>
        <fullName evidence="8">NADH dehydrogenase FAD-containing subunit</fullName>
    </submittedName>
</protein>
<dbReference type="SUPFAM" id="SSF51905">
    <property type="entry name" value="FAD/NAD(P)-binding domain"/>
    <property type="match status" value="1"/>
</dbReference>
<dbReference type="GO" id="GO:0019646">
    <property type="term" value="P:aerobic electron transport chain"/>
    <property type="evidence" value="ECO:0007669"/>
    <property type="project" value="TreeGrafter"/>
</dbReference>
<organism evidence="8 9">
    <name type="scientific">Actinorugispora endophytica</name>
    <dbReference type="NCBI Taxonomy" id="1605990"/>
    <lineage>
        <taxon>Bacteria</taxon>
        <taxon>Bacillati</taxon>
        <taxon>Actinomycetota</taxon>
        <taxon>Actinomycetes</taxon>
        <taxon>Streptosporangiales</taxon>
        <taxon>Nocardiopsidaceae</taxon>
        <taxon>Actinorugispora</taxon>
    </lineage>
</organism>
<comment type="similarity">
    <text evidence="2">Belongs to the NADH dehydrogenase family.</text>
</comment>
<evidence type="ECO:0000256" key="6">
    <source>
        <dbReference type="SAM" id="MobiDB-lite"/>
    </source>
</evidence>
<evidence type="ECO:0000256" key="3">
    <source>
        <dbReference type="ARBA" id="ARBA00022630"/>
    </source>
</evidence>
<dbReference type="PANTHER" id="PTHR42913">
    <property type="entry name" value="APOPTOSIS-INDUCING FACTOR 1"/>
    <property type="match status" value="1"/>
</dbReference>
<dbReference type="Pfam" id="PF07992">
    <property type="entry name" value="Pyr_redox_2"/>
    <property type="match status" value="1"/>
</dbReference>
<evidence type="ECO:0000313" key="9">
    <source>
        <dbReference type="Proteomes" id="UP000295281"/>
    </source>
</evidence>
<feature type="region of interest" description="Disordered" evidence="6">
    <location>
        <begin position="375"/>
        <end position="395"/>
    </location>
</feature>
<dbReference type="EMBL" id="SNYN01000005">
    <property type="protein sequence ID" value="TDQ53095.1"/>
    <property type="molecule type" value="Genomic_DNA"/>
</dbReference>
<dbReference type="InterPro" id="IPR036188">
    <property type="entry name" value="FAD/NAD-bd_sf"/>
</dbReference>
<keyword evidence="4" id="KW-0274">FAD</keyword>